<dbReference type="AlphaFoldDB" id="A0A377TYB7"/>
<dbReference type="GO" id="GO:0004781">
    <property type="term" value="F:sulfate adenylyltransferase (ATP) activity"/>
    <property type="evidence" value="ECO:0007669"/>
    <property type="project" value="UniProtKB-EC"/>
</dbReference>
<gene>
    <name evidence="1" type="primary">cysN_4</name>
    <name evidence="1" type="ORF">NCTC9140_06537</name>
</gene>
<dbReference type="EC" id="2.7.7.4" evidence="1"/>
<dbReference type="Proteomes" id="UP000254938">
    <property type="component" value="Unassembled WGS sequence"/>
</dbReference>
<organism evidence="1 2">
    <name type="scientific">Klebsiella pneumoniae</name>
    <dbReference type="NCBI Taxonomy" id="573"/>
    <lineage>
        <taxon>Bacteria</taxon>
        <taxon>Pseudomonadati</taxon>
        <taxon>Pseudomonadota</taxon>
        <taxon>Gammaproteobacteria</taxon>
        <taxon>Enterobacterales</taxon>
        <taxon>Enterobacteriaceae</taxon>
        <taxon>Klebsiella/Raoultella group</taxon>
        <taxon>Klebsiella</taxon>
        <taxon>Klebsiella pneumoniae complex</taxon>
    </lineage>
</organism>
<name>A0A377TYB7_KLEPN</name>
<keyword evidence="1" id="KW-0808">Transferase</keyword>
<evidence type="ECO:0000313" key="2">
    <source>
        <dbReference type="Proteomes" id="UP000254938"/>
    </source>
</evidence>
<evidence type="ECO:0000313" key="1">
    <source>
        <dbReference type="EMBL" id="STS84725.1"/>
    </source>
</evidence>
<keyword evidence="1" id="KW-0548">Nucleotidyltransferase</keyword>
<proteinExistence type="predicted"/>
<accession>A0A377TYB7</accession>
<dbReference type="EMBL" id="UGKQ01000007">
    <property type="protein sequence ID" value="STS84725.1"/>
    <property type="molecule type" value="Genomic_DNA"/>
</dbReference>
<protein>
    <submittedName>
        <fullName evidence="1">Sulfate adenylyltransferase</fullName>
        <ecNumber evidence="1">2.7.7.4</ecNumber>
    </submittedName>
</protein>
<reference evidence="1 2" key="1">
    <citation type="submission" date="2018-06" db="EMBL/GenBank/DDBJ databases">
        <authorList>
            <consortium name="Pathogen Informatics"/>
            <person name="Doyle S."/>
        </authorList>
    </citation>
    <scope>NUCLEOTIDE SEQUENCE [LARGE SCALE GENOMIC DNA]</scope>
    <source>
        <strain evidence="1 2">NCTC9140</strain>
    </source>
</reference>
<sequence length="55" mass="5870">MNTTIAQQIANEGGVEAYLHAQQHKSLLRFLTCGSVDDGKSTLIGPPAARYAPDL</sequence>